<feature type="non-terminal residue" evidence="2">
    <location>
        <position position="254"/>
    </location>
</feature>
<dbReference type="EMBL" id="CAUYUJ010001314">
    <property type="protein sequence ID" value="CAK0795325.1"/>
    <property type="molecule type" value="Genomic_DNA"/>
</dbReference>
<dbReference type="Gene3D" id="1.20.1250.20">
    <property type="entry name" value="MFS general substrate transporter like domains"/>
    <property type="match status" value="1"/>
</dbReference>
<evidence type="ECO:0000313" key="3">
    <source>
        <dbReference type="Proteomes" id="UP001189429"/>
    </source>
</evidence>
<evidence type="ECO:0000313" key="2">
    <source>
        <dbReference type="EMBL" id="CAK0795325.1"/>
    </source>
</evidence>
<organism evidence="2 3">
    <name type="scientific">Prorocentrum cordatum</name>
    <dbReference type="NCBI Taxonomy" id="2364126"/>
    <lineage>
        <taxon>Eukaryota</taxon>
        <taxon>Sar</taxon>
        <taxon>Alveolata</taxon>
        <taxon>Dinophyceae</taxon>
        <taxon>Prorocentrales</taxon>
        <taxon>Prorocentraceae</taxon>
        <taxon>Prorocentrum</taxon>
    </lineage>
</organism>
<name>A0ABN9PQW2_9DINO</name>
<feature type="compositionally biased region" description="Low complexity" evidence="1">
    <location>
        <begin position="1"/>
        <end position="12"/>
    </location>
</feature>
<accession>A0ABN9PQW2</accession>
<keyword evidence="3" id="KW-1185">Reference proteome</keyword>
<sequence>MAAAGPPSGSAPTLGRDAPLRLPIPTKSSGKTAPPVLGMIPEEQTRTVSQAELHDLIVEDHLEAPPEADPASAVASRCVRTVVFFVFCQAVQCFMSYDGGATPASLDTIQEEMDGAWDPSEFGILGSIDKVGMTATSIIWGRSLQLCNVKLLLCTGLLINGLCTAAFGSLRSKWMMYLAKLLMGATQSLQGVWGTVWTVTMAPPDRKTLWLGLGGVSVRLLLTLTAPPSSLLPPPPSPPPSKCGVFLCCPVMLA</sequence>
<protein>
    <recommendedName>
        <fullName evidence="4">Solute carrier family 40 protein</fullName>
    </recommendedName>
</protein>
<feature type="region of interest" description="Disordered" evidence="1">
    <location>
        <begin position="1"/>
        <end position="37"/>
    </location>
</feature>
<dbReference type="InterPro" id="IPR036259">
    <property type="entry name" value="MFS_trans_sf"/>
</dbReference>
<comment type="caution">
    <text evidence="2">The sequence shown here is derived from an EMBL/GenBank/DDBJ whole genome shotgun (WGS) entry which is preliminary data.</text>
</comment>
<evidence type="ECO:0000256" key="1">
    <source>
        <dbReference type="SAM" id="MobiDB-lite"/>
    </source>
</evidence>
<reference evidence="2" key="1">
    <citation type="submission" date="2023-10" db="EMBL/GenBank/DDBJ databases">
        <authorList>
            <person name="Chen Y."/>
            <person name="Shah S."/>
            <person name="Dougan E. K."/>
            <person name="Thang M."/>
            <person name="Chan C."/>
        </authorList>
    </citation>
    <scope>NUCLEOTIDE SEQUENCE [LARGE SCALE GENOMIC DNA]</scope>
</reference>
<dbReference type="Proteomes" id="UP001189429">
    <property type="component" value="Unassembled WGS sequence"/>
</dbReference>
<proteinExistence type="predicted"/>
<dbReference type="SUPFAM" id="SSF103473">
    <property type="entry name" value="MFS general substrate transporter"/>
    <property type="match status" value="1"/>
</dbReference>
<gene>
    <name evidence="2" type="ORF">PCOR1329_LOCUS5033</name>
</gene>
<evidence type="ECO:0008006" key="4">
    <source>
        <dbReference type="Google" id="ProtNLM"/>
    </source>
</evidence>